<feature type="transmembrane region" description="Helical" evidence="1">
    <location>
        <begin position="252"/>
        <end position="269"/>
    </location>
</feature>
<gene>
    <name evidence="2" type="ORF">C496_02070</name>
</gene>
<dbReference type="AlphaFoldDB" id="L9W989"/>
<feature type="transmembrane region" description="Helical" evidence="1">
    <location>
        <begin position="193"/>
        <end position="214"/>
    </location>
</feature>
<keyword evidence="3" id="KW-1185">Reference proteome</keyword>
<dbReference type="PATRIC" id="fig|1114856.3.peg.426"/>
<dbReference type="InterPro" id="IPR002749">
    <property type="entry name" value="DUF63"/>
</dbReference>
<evidence type="ECO:0008006" key="4">
    <source>
        <dbReference type="Google" id="ProtNLM"/>
    </source>
</evidence>
<feature type="transmembrane region" description="Helical" evidence="1">
    <location>
        <begin position="346"/>
        <end position="363"/>
    </location>
</feature>
<feature type="transmembrane region" description="Helical" evidence="1">
    <location>
        <begin position="226"/>
        <end position="245"/>
    </location>
</feature>
<evidence type="ECO:0000313" key="2">
    <source>
        <dbReference type="EMBL" id="ELY46030.1"/>
    </source>
</evidence>
<feature type="transmembrane region" description="Helical" evidence="1">
    <location>
        <begin position="86"/>
        <end position="107"/>
    </location>
</feature>
<feature type="transmembrane region" description="Helical" evidence="1">
    <location>
        <begin position="155"/>
        <end position="181"/>
    </location>
</feature>
<keyword evidence="1" id="KW-0812">Transmembrane</keyword>
<keyword evidence="1" id="KW-1133">Transmembrane helix</keyword>
<evidence type="ECO:0000256" key="1">
    <source>
        <dbReference type="SAM" id="Phobius"/>
    </source>
</evidence>
<sequence length="373" mass="40573">MDEYIERYGAEKVWAAAVVLIFGGVAIAALLFPQRVYVDFIWQYYWGPMVADAHGWGEVAWAGGEQINANEAGPDDGPFASPGYTVVSYAGYIPTLILMAIGILFAIRRLDIDRYRAGFFALFPFMLFGGALRTVEDANVAAYRETGELAIQLPWSGFLISPLIYFTVALIAFIAVVGSVWLERNDHVSGYEYPLFGVGAVVLAVTVGWLGYLAATTEYASFYPSIPAIVLTAATVSTALVWWGIQRFAPGLNAGTGTMGIVVIWAHAVDGFANQLMLDWSHVWGLGYSPKHPVNEAIVTYTGSVVPAGVTEVIGEAWPFALLKLAAPVFIIWIFNEEIFEESPRFAILMMITVVAVGLGPGTRDMLRATFGV</sequence>
<proteinExistence type="predicted"/>
<dbReference type="OrthoDB" id="84937at2157"/>
<comment type="caution">
    <text evidence="2">The sequence shown here is derived from an EMBL/GenBank/DDBJ whole genome shotgun (WGS) entry which is preliminary data.</text>
</comment>
<feature type="transmembrane region" description="Helical" evidence="1">
    <location>
        <begin position="119"/>
        <end position="135"/>
    </location>
</feature>
<dbReference type="EMBL" id="AOHW01000005">
    <property type="protein sequence ID" value="ELY46030.1"/>
    <property type="molecule type" value="Genomic_DNA"/>
</dbReference>
<dbReference type="Pfam" id="PF01889">
    <property type="entry name" value="DUF63"/>
    <property type="match status" value="1"/>
</dbReference>
<dbReference type="STRING" id="1114856.GCA_000383975_03815"/>
<protein>
    <recommendedName>
        <fullName evidence="4">DUF63 family protein</fullName>
    </recommendedName>
</protein>
<accession>L9W989</accession>
<dbReference type="eggNOG" id="arCOG02177">
    <property type="taxonomic scope" value="Archaea"/>
</dbReference>
<evidence type="ECO:0000313" key="3">
    <source>
        <dbReference type="Proteomes" id="UP000011599"/>
    </source>
</evidence>
<keyword evidence="1" id="KW-0472">Membrane</keyword>
<organism evidence="2 3">
    <name type="scientific">Natronorubrum tibetense GA33</name>
    <dbReference type="NCBI Taxonomy" id="1114856"/>
    <lineage>
        <taxon>Archaea</taxon>
        <taxon>Methanobacteriati</taxon>
        <taxon>Methanobacteriota</taxon>
        <taxon>Stenosarchaea group</taxon>
        <taxon>Halobacteria</taxon>
        <taxon>Halobacteriales</taxon>
        <taxon>Natrialbaceae</taxon>
        <taxon>Natronorubrum</taxon>
    </lineage>
</organism>
<dbReference type="RefSeq" id="WP_006088112.1">
    <property type="nucleotide sequence ID" value="NZ_AOHW01000005.1"/>
</dbReference>
<dbReference type="Proteomes" id="UP000011599">
    <property type="component" value="Unassembled WGS sequence"/>
</dbReference>
<feature type="transmembrane region" description="Helical" evidence="1">
    <location>
        <begin position="12"/>
        <end position="32"/>
    </location>
</feature>
<name>L9W989_9EURY</name>
<dbReference type="PANTHER" id="PTHR40700:SF1">
    <property type="entry name" value="DUF63 DOMAIN-CONTAINING PROTEIN"/>
    <property type="match status" value="1"/>
</dbReference>
<reference evidence="2 3" key="1">
    <citation type="journal article" date="2014" name="PLoS Genet.">
        <title>Phylogenetically driven sequencing of extremely halophilic archaea reveals strategies for static and dynamic osmo-response.</title>
        <authorList>
            <person name="Becker E.A."/>
            <person name="Seitzer P.M."/>
            <person name="Tritt A."/>
            <person name="Larsen D."/>
            <person name="Krusor M."/>
            <person name="Yao A.I."/>
            <person name="Wu D."/>
            <person name="Madern D."/>
            <person name="Eisen J.A."/>
            <person name="Darling A.E."/>
            <person name="Facciotti M.T."/>
        </authorList>
    </citation>
    <scope>NUCLEOTIDE SEQUENCE [LARGE SCALE GENOMIC DNA]</scope>
    <source>
        <strain evidence="2 3">GA33</strain>
    </source>
</reference>
<feature type="transmembrane region" description="Helical" evidence="1">
    <location>
        <begin position="317"/>
        <end position="334"/>
    </location>
</feature>
<dbReference type="PANTHER" id="PTHR40700">
    <property type="entry name" value="HYPOTHETICAL MEMBRANE PROTEIN, CONSERVED, DUF63 FAMILY"/>
    <property type="match status" value="1"/>
</dbReference>